<evidence type="ECO:0000256" key="11">
    <source>
        <dbReference type="PROSITE-ProRule" id="PRU00169"/>
    </source>
</evidence>
<feature type="domain" description="Response regulatory" evidence="16">
    <location>
        <begin position="810"/>
        <end position="923"/>
    </location>
</feature>
<keyword evidence="3 11" id="KW-0597">Phosphoprotein</keyword>
<dbReference type="PROSITE" id="PS50110">
    <property type="entry name" value="RESPONSE_REGULATORY"/>
    <property type="match status" value="3"/>
</dbReference>
<dbReference type="AlphaFoldDB" id="A0A6L6QP29"/>
<evidence type="ECO:0000256" key="3">
    <source>
        <dbReference type="ARBA" id="ARBA00022553"/>
    </source>
</evidence>
<dbReference type="SMART" id="SM00065">
    <property type="entry name" value="GAF"/>
    <property type="match status" value="1"/>
</dbReference>
<evidence type="ECO:0000256" key="7">
    <source>
        <dbReference type="ARBA" id="ARBA00023012"/>
    </source>
</evidence>
<organism evidence="17 18">
    <name type="scientific">Massilia eburnea</name>
    <dbReference type="NCBI Taxonomy" id="1776165"/>
    <lineage>
        <taxon>Bacteria</taxon>
        <taxon>Pseudomonadati</taxon>
        <taxon>Pseudomonadota</taxon>
        <taxon>Betaproteobacteria</taxon>
        <taxon>Burkholderiales</taxon>
        <taxon>Oxalobacteraceae</taxon>
        <taxon>Telluria group</taxon>
        <taxon>Massilia</taxon>
    </lineage>
</organism>
<dbReference type="InterPro" id="IPR004358">
    <property type="entry name" value="Sig_transdc_His_kin-like_C"/>
</dbReference>
<dbReference type="Pfam" id="PF05227">
    <property type="entry name" value="CHASE3"/>
    <property type="match status" value="1"/>
</dbReference>
<dbReference type="PANTHER" id="PTHR45339">
    <property type="entry name" value="HYBRID SIGNAL TRANSDUCTION HISTIDINE KINASE J"/>
    <property type="match status" value="1"/>
</dbReference>
<dbReference type="InterPro" id="IPR011006">
    <property type="entry name" value="CheY-like_superfamily"/>
</dbReference>
<keyword evidence="12" id="KW-0175">Coiled coil</keyword>
<feature type="transmembrane region" description="Helical" evidence="14">
    <location>
        <begin position="182"/>
        <end position="205"/>
    </location>
</feature>
<gene>
    <name evidence="17" type="ORF">GM658_25025</name>
</gene>
<keyword evidence="18" id="KW-1185">Reference proteome</keyword>
<keyword evidence="7" id="KW-0902">Two-component regulatory system</keyword>
<feature type="domain" description="Histidine kinase" evidence="15">
    <location>
        <begin position="493"/>
        <end position="713"/>
    </location>
</feature>
<evidence type="ECO:0000256" key="12">
    <source>
        <dbReference type="SAM" id="Coils"/>
    </source>
</evidence>
<dbReference type="CDD" id="cd16922">
    <property type="entry name" value="HATPase_EvgS-ArcB-TorS-like"/>
    <property type="match status" value="1"/>
</dbReference>
<evidence type="ECO:0000256" key="6">
    <source>
        <dbReference type="ARBA" id="ARBA00022777"/>
    </source>
</evidence>
<dbReference type="SMART" id="SM00387">
    <property type="entry name" value="HATPase_c"/>
    <property type="match status" value="1"/>
</dbReference>
<feature type="compositionally biased region" description="Low complexity" evidence="13">
    <location>
        <begin position="734"/>
        <end position="768"/>
    </location>
</feature>
<dbReference type="PANTHER" id="PTHR45339:SF1">
    <property type="entry name" value="HYBRID SIGNAL TRANSDUCTION HISTIDINE KINASE J"/>
    <property type="match status" value="1"/>
</dbReference>
<feature type="modified residue" description="4-aspartylphosphate" evidence="11">
    <location>
        <position position="859"/>
    </location>
</feature>
<name>A0A6L6QP29_9BURK</name>
<reference evidence="17 18" key="1">
    <citation type="submission" date="2019-11" db="EMBL/GenBank/DDBJ databases">
        <title>Type strains purchased from KCTC, JCM and DSMZ.</title>
        <authorList>
            <person name="Lu H."/>
        </authorList>
    </citation>
    <scope>NUCLEOTIDE SEQUENCE [LARGE SCALE GENOMIC DNA]</scope>
    <source>
        <strain evidence="17 18">JCM 31587</strain>
    </source>
</reference>
<keyword evidence="5" id="KW-0732">Signal</keyword>
<dbReference type="Proteomes" id="UP000472320">
    <property type="component" value="Unassembled WGS sequence"/>
</dbReference>
<evidence type="ECO:0000256" key="4">
    <source>
        <dbReference type="ARBA" id="ARBA00022679"/>
    </source>
</evidence>
<sequence length="1201" mass="132280">MQRSSTIDDQGFRRILNRNVRIPLLGGIVAAGIFVALFAYLMSTWSAVETTERAIGSAQELRKLAVDMESGMRGFLLTGDDAFLTPLVAARPRFDTASDMLSEIVADDATQVERLRHIRSQEKEWLRAADRMIAARRQGGDYLGMARAGVGKVPSDELREQFRDFIAHEELQRATRNETLRLVGFWTVAIFLAVSVAVSALLAWLGRRDLLRLSNVYRDALQEQHTHAYQLQHQAWLREGQSQLAEQGIGQMALPLLSSTLLEFMARYLDVAVASFYVVRQDGSLERTAAYGFSQEDEEEGRVLAPGEGLVGQAARTRRTVHMTQLPEGYIKVSSSLGNGAPQQLVLLPVHSDKNVNGVVELGFLREVGRRDLDFLELVAGNVGMAIDATMSRQRLAEVLSDTQMLNEQLQVQQEELRTANEELEEQSRILERSQANLETQKLELEQTNEKLAMQAEALDQRNAALAAARRDVEERARDLERASQYKSQFLANMSHELRTPLNSSLILAKLLADNAQGNLNEEQVRFAQTIYNAGNDLLALINDILDISKVEAGKLELVPEDVHLQGMIDNLDAAFGPLAQDKNLEFVVDRLPGLPETIYTDRQRLEQILRNLLSNAVKFTDRGKVILRVSPGEAGLLRFAVIDTGVGVRPDQQASIFEAFQQGDGTPSRRHGGTGLGLSISRDLARLLGGEVEVSSVEGQGSTFTLLLPTQWAVAAPLAEPPTARPGESAVTSPAPSASASPAARNGAAQPAGRADATAAAPEAAHSGRTAAATAALASARATGAAANGSAASRPFEDDRGKAAPPERLVLIIEDDANFAHILYDLAHEAGYRGLVAFTAEEGLRLAEEYQPQAVLLDIRLPDRSGLSVLQALKDNPQTRHIPVHVISASDSGEAALHLGAIGYVHKPAERQDLLAVFDRLERRFTQKIKRILLVEDDERQRESMVKLIEDKDIDISAVASGAEALEQLHKTVFDCMIMDLKLPDMQGSDLLQKMSQQEIASFPPVIVYTGRSMTRAEEAELSKYSRSIIIKGARSPERLLDEVTLFLHRVESQLSSERQDMLKAVRSRDRVFEGRRILLVDDDVRNIFALTSAIEQKGALVEIARNGHEALEKLDTVPDIDLVLMDIMMPGMDGLEATRRLRADERFARLPVIAITAKAMKDDQEQCLAAGANDYLAKPIDLSRLYSLLRVWMPTLETV</sequence>
<evidence type="ECO:0000256" key="13">
    <source>
        <dbReference type="SAM" id="MobiDB-lite"/>
    </source>
</evidence>
<dbReference type="EMBL" id="WNKX01000029">
    <property type="protein sequence ID" value="MTW13881.1"/>
    <property type="molecule type" value="Genomic_DNA"/>
</dbReference>
<dbReference type="SUPFAM" id="SSF55874">
    <property type="entry name" value="ATPase domain of HSP90 chaperone/DNA topoisomerase II/histidine kinase"/>
    <property type="match status" value="1"/>
</dbReference>
<dbReference type="SMART" id="SM00388">
    <property type="entry name" value="HisKA"/>
    <property type="match status" value="1"/>
</dbReference>
<dbReference type="Pfam" id="PF00512">
    <property type="entry name" value="HisKA"/>
    <property type="match status" value="1"/>
</dbReference>
<dbReference type="CDD" id="cd19410">
    <property type="entry name" value="HK9-like_sensor"/>
    <property type="match status" value="1"/>
</dbReference>
<comment type="function">
    <text evidence="9">Member of the two-component regulatory system BvgS/BvgA. Phosphorylates BvgA via a four-step phosphorelay in response to environmental signals.</text>
</comment>
<dbReference type="InterPro" id="IPR003018">
    <property type="entry name" value="GAF"/>
</dbReference>
<feature type="coiled-coil region" evidence="12">
    <location>
        <begin position="396"/>
        <end position="483"/>
    </location>
</feature>
<evidence type="ECO:0000256" key="14">
    <source>
        <dbReference type="SAM" id="Phobius"/>
    </source>
</evidence>
<proteinExistence type="predicted"/>
<protein>
    <recommendedName>
        <fullName evidence="10">Virulence sensor protein BvgS</fullName>
        <ecNumber evidence="2">2.7.13.3</ecNumber>
    </recommendedName>
</protein>
<feature type="domain" description="Response regulatory" evidence="16">
    <location>
        <begin position="932"/>
        <end position="1048"/>
    </location>
</feature>
<dbReference type="InterPro" id="IPR005467">
    <property type="entry name" value="His_kinase_dom"/>
</dbReference>
<evidence type="ECO:0000256" key="2">
    <source>
        <dbReference type="ARBA" id="ARBA00012438"/>
    </source>
</evidence>
<evidence type="ECO:0000313" key="18">
    <source>
        <dbReference type="Proteomes" id="UP000472320"/>
    </source>
</evidence>
<evidence type="ECO:0000256" key="9">
    <source>
        <dbReference type="ARBA" id="ARBA00058004"/>
    </source>
</evidence>
<keyword evidence="6" id="KW-0418">Kinase</keyword>
<dbReference type="SUPFAM" id="SSF55781">
    <property type="entry name" value="GAF domain-like"/>
    <property type="match status" value="1"/>
</dbReference>
<comment type="caution">
    <text evidence="17">The sequence shown here is derived from an EMBL/GenBank/DDBJ whole genome shotgun (WGS) entry which is preliminary data.</text>
</comment>
<dbReference type="Pfam" id="PF02518">
    <property type="entry name" value="HATPase_c"/>
    <property type="match status" value="1"/>
</dbReference>
<dbReference type="InterPro" id="IPR003661">
    <property type="entry name" value="HisK_dim/P_dom"/>
</dbReference>
<keyword evidence="8" id="KW-0843">Virulence</keyword>
<dbReference type="CDD" id="cd00156">
    <property type="entry name" value="REC"/>
    <property type="match status" value="1"/>
</dbReference>
<keyword evidence="4" id="KW-0808">Transferase</keyword>
<dbReference type="Gene3D" id="1.10.287.130">
    <property type="match status" value="1"/>
</dbReference>
<dbReference type="Gene3D" id="3.30.565.10">
    <property type="entry name" value="Histidine kinase-like ATPase, C-terminal domain"/>
    <property type="match status" value="1"/>
</dbReference>
<dbReference type="SUPFAM" id="SSF52172">
    <property type="entry name" value="CheY-like"/>
    <property type="match status" value="3"/>
</dbReference>
<evidence type="ECO:0000256" key="10">
    <source>
        <dbReference type="ARBA" id="ARBA00070152"/>
    </source>
</evidence>
<keyword evidence="14" id="KW-0472">Membrane</keyword>
<dbReference type="CDD" id="cd00082">
    <property type="entry name" value="HisKA"/>
    <property type="match status" value="1"/>
</dbReference>
<dbReference type="OrthoDB" id="9796305at2"/>
<evidence type="ECO:0000313" key="17">
    <source>
        <dbReference type="EMBL" id="MTW13881.1"/>
    </source>
</evidence>
<dbReference type="EC" id="2.7.13.3" evidence="2"/>
<dbReference type="RefSeq" id="WP_155456794.1">
    <property type="nucleotide sequence ID" value="NZ_WNKX01000029.1"/>
</dbReference>
<feature type="domain" description="Response regulatory" evidence="16">
    <location>
        <begin position="1078"/>
        <end position="1195"/>
    </location>
</feature>
<dbReference type="Gene3D" id="3.40.50.2300">
    <property type="match status" value="3"/>
</dbReference>
<evidence type="ECO:0000259" key="15">
    <source>
        <dbReference type="PROSITE" id="PS50109"/>
    </source>
</evidence>
<feature type="modified residue" description="4-aspartylphosphate" evidence="11">
    <location>
        <position position="1128"/>
    </location>
</feature>
<dbReference type="InterPro" id="IPR007891">
    <property type="entry name" value="CHASE3"/>
</dbReference>
<dbReference type="SMART" id="SM00448">
    <property type="entry name" value="REC"/>
    <property type="match status" value="3"/>
</dbReference>
<feature type="transmembrane region" description="Helical" evidence="14">
    <location>
        <begin position="20"/>
        <end position="41"/>
    </location>
</feature>
<dbReference type="InterPro" id="IPR001789">
    <property type="entry name" value="Sig_transdc_resp-reg_receiver"/>
</dbReference>
<keyword evidence="14" id="KW-1133">Transmembrane helix</keyword>
<dbReference type="Gene3D" id="3.30.450.40">
    <property type="match status" value="1"/>
</dbReference>
<dbReference type="PROSITE" id="PS50109">
    <property type="entry name" value="HIS_KIN"/>
    <property type="match status" value="1"/>
</dbReference>
<dbReference type="InterPro" id="IPR036097">
    <property type="entry name" value="HisK_dim/P_sf"/>
</dbReference>
<dbReference type="FunFam" id="3.30.565.10:FF:000010">
    <property type="entry name" value="Sensor histidine kinase RcsC"/>
    <property type="match status" value="1"/>
</dbReference>
<dbReference type="SUPFAM" id="SSF47384">
    <property type="entry name" value="Homodimeric domain of signal transducing histidine kinase"/>
    <property type="match status" value="1"/>
</dbReference>
<evidence type="ECO:0000256" key="1">
    <source>
        <dbReference type="ARBA" id="ARBA00000085"/>
    </source>
</evidence>
<comment type="catalytic activity">
    <reaction evidence="1">
        <text>ATP + protein L-histidine = ADP + protein N-phospho-L-histidine.</text>
        <dbReference type="EC" id="2.7.13.3"/>
    </reaction>
</comment>
<dbReference type="Pfam" id="PF13185">
    <property type="entry name" value="GAF_2"/>
    <property type="match status" value="1"/>
</dbReference>
<dbReference type="InterPro" id="IPR029016">
    <property type="entry name" value="GAF-like_dom_sf"/>
</dbReference>
<dbReference type="Pfam" id="PF00072">
    <property type="entry name" value="Response_reg"/>
    <property type="match status" value="3"/>
</dbReference>
<accession>A0A6L6QP29</accession>
<dbReference type="PRINTS" id="PR00344">
    <property type="entry name" value="BCTRLSENSOR"/>
</dbReference>
<evidence type="ECO:0000259" key="16">
    <source>
        <dbReference type="PROSITE" id="PS50110"/>
    </source>
</evidence>
<evidence type="ECO:0000256" key="8">
    <source>
        <dbReference type="ARBA" id="ARBA00023026"/>
    </source>
</evidence>
<dbReference type="InterPro" id="IPR003594">
    <property type="entry name" value="HATPase_dom"/>
</dbReference>
<evidence type="ECO:0000256" key="5">
    <source>
        <dbReference type="ARBA" id="ARBA00022729"/>
    </source>
</evidence>
<feature type="modified residue" description="4-aspartylphosphate" evidence="11">
    <location>
        <position position="981"/>
    </location>
</feature>
<keyword evidence="14" id="KW-0812">Transmembrane</keyword>
<dbReference type="CDD" id="cd17546">
    <property type="entry name" value="REC_hyHK_CKI1_RcsC-like"/>
    <property type="match status" value="1"/>
</dbReference>
<dbReference type="GO" id="GO:0000155">
    <property type="term" value="F:phosphorelay sensor kinase activity"/>
    <property type="evidence" value="ECO:0007669"/>
    <property type="project" value="InterPro"/>
</dbReference>
<feature type="region of interest" description="Disordered" evidence="13">
    <location>
        <begin position="721"/>
        <end position="768"/>
    </location>
</feature>
<dbReference type="InterPro" id="IPR036890">
    <property type="entry name" value="HATPase_C_sf"/>
</dbReference>